<keyword evidence="5 7" id="KW-0808">Transferase</keyword>
<dbReference type="EMBL" id="CP112998">
    <property type="protein sequence ID" value="WAC11015.1"/>
    <property type="molecule type" value="Genomic_DNA"/>
</dbReference>
<comment type="function">
    <text evidence="7">Catalyzes the formation of 6,7-dimethyl-8-ribityllumazine by condensation of 5-amino-6-(D-ribitylamino)uracil with 3,4-dihydroxy-2-butanone 4-phosphate. This is the penultimate step in the biosynthesis of riboflavin.</text>
</comment>
<reference evidence="8" key="1">
    <citation type="submission" date="2022-11" db="EMBL/GenBank/DDBJ databases">
        <title>Dyadobacter pollutisoli sp. nov., isolated from plastic dumped soil.</title>
        <authorList>
            <person name="Kim J.M."/>
            <person name="Kim K.R."/>
            <person name="Lee J.K."/>
            <person name="Hao L."/>
            <person name="Jeon C.O."/>
        </authorList>
    </citation>
    <scope>NUCLEOTIDE SEQUENCE</scope>
    <source>
        <strain evidence="8">U1</strain>
    </source>
</reference>
<dbReference type="GO" id="GO:0009231">
    <property type="term" value="P:riboflavin biosynthetic process"/>
    <property type="evidence" value="ECO:0007669"/>
    <property type="project" value="UniProtKB-UniRule"/>
</dbReference>
<dbReference type="Pfam" id="PF00885">
    <property type="entry name" value="DMRL_synthase"/>
    <property type="match status" value="1"/>
</dbReference>
<dbReference type="RefSeq" id="WP_244824840.1">
    <property type="nucleotide sequence ID" value="NZ_CP112998.1"/>
</dbReference>
<dbReference type="GO" id="GO:0009349">
    <property type="term" value="C:riboflavin synthase complex"/>
    <property type="evidence" value="ECO:0007669"/>
    <property type="project" value="UniProtKB-UniRule"/>
</dbReference>
<dbReference type="EC" id="2.5.1.78" evidence="3 7"/>
<dbReference type="SUPFAM" id="SSF52121">
    <property type="entry name" value="Lumazine synthase"/>
    <property type="match status" value="1"/>
</dbReference>
<dbReference type="HAMAP" id="MF_00178">
    <property type="entry name" value="Lumazine_synth"/>
    <property type="match status" value="1"/>
</dbReference>
<evidence type="ECO:0000256" key="3">
    <source>
        <dbReference type="ARBA" id="ARBA00012664"/>
    </source>
</evidence>
<dbReference type="PANTHER" id="PTHR21058:SF0">
    <property type="entry name" value="6,7-DIMETHYL-8-RIBITYLLUMAZINE SYNTHASE"/>
    <property type="match status" value="1"/>
</dbReference>
<keyword evidence="9" id="KW-1185">Reference proteome</keyword>
<comment type="pathway">
    <text evidence="1 7">Cofactor biosynthesis; riboflavin biosynthesis; riboflavin from 2-hydroxy-3-oxobutyl phosphate and 5-amino-6-(D-ribitylamino)uracil: step 1/2.</text>
</comment>
<comment type="similarity">
    <text evidence="2 7">Belongs to the DMRL synthase family.</text>
</comment>
<evidence type="ECO:0000256" key="4">
    <source>
        <dbReference type="ARBA" id="ARBA00022619"/>
    </source>
</evidence>
<dbReference type="NCBIfam" id="TIGR00114">
    <property type="entry name" value="lumazine-synth"/>
    <property type="match status" value="1"/>
</dbReference>
<name>A0A9E8N731_9BACT</name>
<feature type="binding site" evidence="7">
    <location>
        <position position="122"/>
    </location>
    <ligand>
        <name>5-amino-6-(D-ribitylamino)uracil</name>
        <dbReference type="ChEBI" id="CHEBI:15934"/>
    </ligand>
</feature>
<feature type="binding site" evidence="7">
    <location>
        <begin position="89"/>
        <end position="91"/>
    </location>
    <ligand>
        <name>5-amino-6-(D-ribitylamino)uracil</name>
        <dbReference type="ChEBI" id="CHEBI:15934"/>
    </ligand>
</feature>
<dbReference type="InterPro" id="IPR036467">
    <property type="entry name" value="LS/RS_sf"/>
</dbReference>
<evidence type="ECO:0000313" key="8">
    <source>
        <dbReference type="EMBL" id="WAC11015.1"/>
    </source>
</evidence>
<organism evidence="8 9">
    <name type="scientific">Dyadobacter pollutisoli</name>
    <dbReference type="NCBI Taxonomy" id="2910158"/>
    <lineage>
        <taxon>Bacteria</taxon>
        <taxon>Pseudomonadati</taxon>
        <taxon>Bacteroidota</taxon>
        <taxon>Cytophagia</taxon>
        <taxon>Cytophagales</taxon>
        <taxon>Spirosomataceae</taxon>
        <taxon>Dyadobacter</taxon>
    </lineage>
</organism>
<sequence>MSSADKNLSVFTTEGLPDISAKKFAIVVAEWNSEVTEKLFEGAYQTLITYGAIAANIVRGNVPGSFELTLGAQWFAQRKDIDAVIALGVVIQGETKHNDYINHAVAQGITNVSLKTDKPVIFGVLTPNNMEQALERSGGVHGNKGDEAAMTAIKMLGLYSEVARGYYL</sequence>
<evidence type="ECO:0000256" key="5">
    <source>
        <dbReference type="ARBA" id="ARBA00022679"/>
    </source>
</evidence>
<evidence type="ECO:0000313" key="9">
    <source>
        <dbReference type="Proteomes" id="UP001164653"/>
    </source>
</evidence>
<protein>
    <recommendedName>
        <fullName evidence="3 7">6,7-dimethyl-8-ribityllumazine synthase</fullName>
        <shortName evidence="7">DMRL synthase</shortName>
        <shortName evidence="7">LS</shortName>
        <shortName evidence="7">Lumazine synthase</shortName>
        <ecNumber evidence="3 7">2.5.1.78</ecNumber>
    </recommendedName>
</protein>
<proteinExistence type="inferred from homology"/>
<feature type="binding site" evidence="7">
    <location>
        <position position="31"/>
    </location>
    <ligand>
        <name>5-amino-6-(D-ribitylamino)uracil</name>
        <dbReference type="ChEBI" id="CHEBI:15934"/>
    </ligand>
</feature>
<dbReference type="Proteomes" id="UP001164653">
    <property type="component" value="Chromosome"/>
</dbReference>
<feature type="binding site" evidence="7">
    <location>
        <begin position="94"/>
        <end position="95"/>
    </location>
    <ligand>
        <name>(2S)-2-hydroxy-3-oxobutyl phosphate</name>
        <dbReference type="ChEBI" id="CHEBI:58830"/>
    </ligand>
</feature>
<feature type="binding site" evidence="7">
    <location>
        <position position="136"/>
    </location>
    <ligand>
        <name>(2S)-2-hydroxy-3-oxobutyl phosphate</name>
        <dbReference type="ChEBI" id="CHEBI:58830"/>
    </ligand>
</feature>
<dbReference type="PANTHER" id="PTHR21058">
    <property type="entry name" value="6,7-DIMETHYL-8-RIBITYLLUMAZINE SYNTHASE DMRL SYNTHASE LUMAZINE SYNTHASE"/>
    <property type="match status" value="1"/>
</dbReference>
<dbReference type="KEGG" id="dpf:ON006_25170"/>
<feature type="binding site" evidence="7">
    <location>
        <begin position="65"/>
        <end position="67"/>
    </location>
    <ligand>
        <name>5-amino-6-(D-ribitylamino)uracil</name>
        <dbReference type="ChEBI" id="CHEBI:15934"/>
    </ligand>
</feature>
<evidence type="ECO:0000256" key="7">
    <source>
        <dbReference type="HAMAP-Rule" id="MF_00178"/>
    </source>
</evidence>
<evidence type="ECO:0000256" key="1">
    <source>
        <dbReference type="ARBA" id="ARBA00004917"/>
    </source>
</evidence>
<dbReference type="CDD" id="cd09209">
    <property type="entry name" value="Lumazine_synthase-I"/>
    <property type="match status" value="1"/>
</dbReference>
<dbReference type="Gene3D" id="3.40.50.960">
    <property type="entry name" value="Lumazine/riboflavin synthase"/>
    <property type="match status" value="1"/>
</dbReference>
<dbReference type="GO" id="GO:0000906">
    <property type="term" value="F:6,7-dimethyl-8-ribityllumazine synthase activity"/>
    <property type="evidence" value="ECO:0007669"/>
    <property type="project" value="UniProtKB-UniRule"/>
</dbReference>
<feature type="active site" description="Proton donor" evidence="7">
    <location>
        <position position="97"/>
    </location>
</feature>
<dbReference type="InterPro" id="IPR034964">
    <property type="entry name" value="LS"/>
</dbReference>
<evidence type="ECO:0000256" key="6">
    <source>
        <dbReference type="ARBA" id="ARBA00048785"/>
    </source>
</evidence>
<dbReference type="GO" id="GO:0005829">
    <property type="term" value="C:cytosol"/>
    <property type="evidence" value="ECO:0007669"/>
    <property type="project" value="TreeGrafter"/>
</dbReference>
<gene>
    <name evidence="7 8" type="primary">ribH</name>
    <name evidence="8" type="ORF">ON006_25170</name>
</gene>
<comment type="catalytic activity">
    <reaction evidence="6 7">
        <text>(2S)-2-hydroxy-3-oxobutyl phosphate + 5-amino-6-(D-ribitylamino)uracil = 6,7-dimethyl-8-(1-D-ribityl)lumazine + phosphate + 2 H2O + H(+)</text>
        <dbReference type="Rhea" id="RHEA:26152"/>
        <dbReference type="ChEBI" id="CHEBI:15377"/>
        <dbReference type="ChEBI" id="CHEBI:15378"/>
        <dbReference type="ChEBI" id="CHEBI:15934"/>
        <dbReference type="ChEBI" id="CHEBI:43474"/>
        <dbReference type="ChEBI" id="CHEBI:58201"/>
        <dbReference type="ChEBI" id="CHEBI:58830"/>
        <dbReference type="EC" id="2.5.1.78"/>
    </reaction>
</comment>
<keyword evidence="4 7" id="KW-0686">Riboflavin biosynthesis</keyword>
<accession>A0A9E8N731</accession>
<dbReference type="AlphaFoldDB" id="A0A9E8N731"/>
<evidence type="ECO:0000256" key="2">
    <source>
        <dbReference type="ARBA" id="ARBA00007424"/>
    </source>
</evidence>
<dbReference type="InterPro" id="IPR002180">
    <property type="entry name" value="LS/RS"/>
</dbReference>